<evidence type="ECO:0000256" key="4">
    <source>
        <dbReference type="SAM" id="SignalP"/>
    </source>
</evidence>
<keyword evidence="3 4" id="KW-0732">Signal</keyword>
<dbReference type="PANTHER" id="PTHR30085">
    <property type="entry name" value="AMINO ACID ABC TRANSPORTER PERMEASE"/>
    <property type="match status" value="1"/>
</dbReference>
<evidence type="ECO:0000313" key="7">
    <source>
        <dbReference type="Proteomes" id="UP001548590"/>
    </source>
</evidence>
<feature type="domain" description="Solute-binding protein family 3/N-terminal" evidence="5">
    <location>
        <begin position="47"/>
        <end position="278"/>
    </location>
</feature>
<keyword evidence="2" id="KW-0813">Transport</keyword>
<feature type="chain" id="PRO_5046435965" evidence="4">
    <location>
        <begin position="32"/>
        <end position="309"/>
    </location>
</feature>
<comment type="caution">
    <text evidence="6">The sequence shown here is derived from an EMBL/GenBank/DDBJ whole genome shotgun (WGS) entry which is preliminary data.</text>
</comment>
<evidence type="ECO:0000256" key="1">
    <source>
        <dbReference type="ARBA" id="ARBA00010333"/>
    </source>
</evidence>
<dbReference type="PANTHER" id="PTHR30085:SF2">
    <property type="entry name" value="GLUTAMATE_ASPARTATE IMPORT SOLUTE-BINDING PROTEIN"/>
    <property type="match status" value="1"/>
</dbReference>
<dbReference type="Pfam" id="PF00497">
    <property type="entry name" value="SBP_bac_3"/>
    <property type="match status" value="1"/>
</dbReference>
<keyword evidence="7" id="KW-1185">Reference proteome</keyword>
<dbReference type="SUPFAM" id="SSF53850">
    <property type="entry name" value="Periplasmic binding protein-like II"/>
    <property type="match status" value="1"/>
</dbReference>
<name>A0ABV2CPM5_9RHOO</name>
<dbReference type="Gene3D" id="3.40.190.10">
    <property type="entry name" value="Periplasmic binding protein-like II"/>
    <property type="match status" value="2"/>
</dbReference>
<sequence>MNFAVRNIFAIRTMTCIGAVLSICLGHAAMAADAPAGTLDKIRSSKVLKVGVREDNLPFAGYRQGVASGYSIELCEKVADQLRKELKLPDMRVQYVVVTAADRLLKVKNGEADIECGTTVNTQTRAKDVDFSYAHFISGTRFMSKKSAGLNDYMQLDQQPVGIVKGTTAEKLFIQLHEGTLKSMKLVVFPRNQEAMKALESGAVVAVAQLDILLEGMRIQSTRPDQYVISAKPMSIEPMTLMLRKDDEAFRAVVDKTLANLYASGDIKPIYDRWFKTDTLNMPVPLMLSECFRRPCRSQAAALGLGYQL</sequence>
<protein>
    <submittedName>
        <fullName evidence="6">Amino acid ABC transporter substrate-binding protein</fullName>
    </submittedName>
</protein>
<comment type="similarity">
    <text evidence="1">Belongs to the bacterial solute-binding protein 3 family.</text>
</comment>
<dbReference type="SMART" id="SM00062">
    <property type="entry name" value="PBPb"/>
    <property type="match status" value="1"/>
</dbReference>
<evidence type="ECO:0000313" key="6">
    <source>
        <dbReference type="EMBL" id="MET1489870.1"/>
    </source>
</evidence>
<dbReference type="RefSeq" id="WP_345923163.1">
    <property type="nucleotide sequence ID" value="NZ_JBDIVF010000001.1"/>
</dbReference>
<feature type="signal peptide" evidence="4">
    <location>
        <begin position="1"/>
        <end position="31"/>
    </location>
</feature>
<organism evidence="6 7">
    <name type="scientific">Uliginosibacterium paludis</name>
    <dbReference type="NCBI Taxonomy" id="1615952"/>
    <lineage>
        <taxon>Bacteria</taxon>
        <taxon>Pseudomonadati</taxon>
        <taxon>Pseudomonadota</taxon>
        <taxon>Betaproteobacteria</taxon>
        <taxon>Rhodocyclales</taxon>
        <taxon>Zoogloeaceae</taxon>
        <taxon>Uliginosibacterium</taxon>
    </lineage>
</organism>
<evidence type="ECO:0000256" key="2">
    <source>
        <dbReference type="ARBA" id="ARBA00022448"/>
    </source>
</evidence>
<gene>
    <name evidence="6" type="ORF">ABVT11_08530</name>
</gene>
<dbReference type="InterPro" id="IPR001638">
    <property type="entry name" value="Solute-binding_3/MltF_N"/>
</dbReference>
<reference evidence="6 7" key="1">
    <citation type="submission" date="2024-07" db="EMBL/GenBank/DDBJ databases">
        <title>Uliginosibacterium paludis KCTC:42655.</title>
        <authorList>
            <person name="Kim M.K."/>
        </authorList>
    </citation>
    <scope>NUCLEOTIDE SEQUENCE [LARGE SCALE GENOMIC DNA]</scope>
    <source>
        <strain evidence="6 7">KCTC 42655</strain>
    </source>
</reference>
<evidence type="ECO:0000259" key="5">
    <source>
        <dbReference type="SMART" id="SM00062"/>
    </source>
</evidence>
<dbReference type="InterPro" id="IPR051455">
    <property type="entry name" value="Bact_solute-bind_prot3"/>
</dbReference>
<evidence type="ECO:0000256" key="3">
    <source>
        <dbReference type="ARBA" id="ARBA00022729"/>
    </source>
</evidence>
<accession>A0ABV2CPM5</accession>
<proteinExistence type="inferred from homology"/>
<dbReference type="CDD" id="cd13688">
    <property type="entry name" value="PBP2_GltI_DEBP"/>
    <property type="match status" value="1"/>
</dbReference>
<dbReference type="EMBL" id="JBEWLZ010000004">
    <property type="protein sequence ID" value="MET1489870.1"/>
    <property type="molecule type" value="Genomic_DNA"/>
</dbReference>
<dbReference type="Proteomes" id="UP001548590">
    <property type="component" value="Unassembled WGS sequence"/>
</dbReference>